<dbReference type="AlphaFoldDB" id="A0A6L6U9G9"/>
<dbReference type="GO" id="GO:0006508">
    <property type="term" value="P:proteolysis"/>
    <property type="evidence" value="ECO:0007669"/>
    <property type="project" value="InterPro"/>
</dbReference>
<keyword evidence="2 4" id="KW-0378">Hydrolase</keyword>
<dbReference type="Pfam" id="PF00561">
    <property type="entry name" value="Abhydrolase_1"/>
    <property type="match status" value="1"/>
</dbReference>
<proteinExistence type="inferred from homology"/>
<dbReference type="RefSeq" id="WP_157363566.1">
    <property type="nucleotide sequence ID" value="NZ_WOWS01000003.1"/>
</dbReference>
<gene>
    <name evidence="4" type="ORF">GN138_09505</name>
</gene>
<dbReference type="SUPFAM" id="SSF53474">
    <property type="entry name" value="alpha/beta-Hydrolases"/>
    <property type="match status" value="1"/>
</dbReference>
<dbReference type="Gene3D" id="3.40.50.1820">
    <property type="entry name" value="alpha/beta hydrolase"/>
    <property type="match status" value="1"/>
</dbReference>
<dbReference type="InterPro" id="IPR000073">
    <property type="entry name" value="AB_hydrolase_1"/>
</dbReference>
<sequence>MSISEQKTVFIENGNATLHLKIYSNDILETLILLHGGPGVPDDMIEVVEFLKKNYHIITFEQRGVGQSKCEECTYKMENYISDIDAISQYLEIDKFHLFGHSWGGLYAQIYAEERPEKIKSLFLCSPSSGTNKTWQKTEKEVMRFNQKSTSKIEWLQMGWNSLLGMLGSDKAYQKLFNQVLKNYHKDYFEVKIEKDFLKKIYAKSVNKTTKEIKNYKALPVFNNTNYPILITYGDNDIYGNSRNKLLERFPSAKVHIIRKCGHIPWKHNPDGFNKVLIEFYFSKKNYN</sequence>
<accession>A0A6L6U9G9</accession>
<keyword evidence="5" id="KW-1185">Reference proteome</keyword>
<dbReference type="InterPro" id="IPR002410">
    <property type="entry name" value="Peptidase_S33"/>
</dbReference>
<comment type="similarity">
    <text evidence="1">Belongs to the peptidase S33 family.</text>
</comment>
<dbReference type="EMBL" id="WOWS01000003">
    <property type="protein sequence ID" value="MUU78679.1"/>
    <property type="molecule type" value="Genomic_DNA"/>
</dbReference>
<dbReference type="Proteomes" id="UP000478208">
    <property type="component" value="Unassembled WGS sequence"/>
</dbReference>
<dbReference type="PANTHER" id="PTHR43798">
    <property type="entry name" value="MONOACYLGLYCEROL LIPASE"/>
    <property type="match status" value="1"/>
</dbReference>
<protein>
    <submittedName>
        <fullName evidence="4">Alpha/beta fold hydrolase</fullName>
    </submittedName>
</protein>
<name>A0A6L6U9G9_9FLAO</name>
<dbReference type="PRINTS" id="PR00793">
    <property type="entry name" value="PROAMNOPTASE"/>
</dbReference>
<dbReference type="GO" id="GO:0016020">
    <property type="term" value="C:membrane"/>
    <property type="evidence" value="ECO:0007669"/>
    <property type="project" value="TreeGrafter"/>
</dbReference>
<evidence type="ECO:0000256" key="2">
    <source>
        <dbReference type="ARBA" id="ARBA00022801"/>
    </source>
</evidence>
<dbReference type="PANTHER" id="PTHR43798:SF28">
    <property type="entry name" value="AB HYDROLASE-1 DOMAIN-CONTAINING PROTEIN"/>
    <property type="match status" value="1"/>
</dbReference>
<feature type="domain" description="AB hydrolase-1" evidence="3">
    <location>
        <begin position="30"/>
        <end position="265"/>
    </location>
</feature>
<dbReference type="InterPro" id="IPR050266">
    <property type="entry name" value="AB_hydrolase_sf"/>
</dbReference>
<reference evidence="4 5" key="1">
    <citation type="submission" date="2019-12" db="EMBL/GenBank/DDBJ databases">
        <authorList>
            <person name="Li J."/>
        </authorList>
    </citation>
    <scope>NUCLEOTIDE SEQUENCE [LARGE SCALE GENOMIC DNA]</scope>
    <source>
        <strain evidence="4 5">HL2-2</strain>
    </source>
</reference>
<dbReference type="InterPro" id="IPR029058">
    <property type="entry name" value="AB_hydrolase_fold"/>
</dbReference>
<comment type="caution">
    <text evidence="4">The sequence shown here is derived from an EMBL/GenBank/DDBJ whole genome shotgun (WGS) entry which is preliminary data.</text>
</comment>
<evidence type="ECO:0000313" key="4">
    <source>
        <dbReference type="EMBL" id="MUU78679.1"/>
    </source>
</evidence>
<evidence type="ECO:0000259" key="3">
    <source>
        <dbReference type="Pfam" id="PF00561"/>
    </source>
</evidence>
<organism evidence="4 5">
    <name type="scientific">Winogradskyella endarachnes</name>
    <dbReference type="NCBI Taxonomy" id="2681965"/>
    <lineage>
        <taxon>Bacteria</taxon>
        <taxon>Pseudomonadati</taxon>
        <taxon>Bacteroidota</taxon>
        <taxon>Flavobacteriia</taxon>
        <taxon>Flavobacteriales</taxon>
        <taxon>Flavobacteriaceae</taxon>
        <taxon>Winogradskyella</taxon>
    </lineage>
</organism>
<evidence type="ECO:0000256" key="1">
    <source>
        <dbReference type="ARBA" id="ARBA00010088"/>
    </source>
</evidence>
<dbReference type="GO" id="GO:0008233">
    <property type="term" value="F:peptidase activity"/>
    <property type="evidence" value="ECO:0007669"/>
    <property type="project" value="InterPro"/>
</dbReference>
<evidence type="ECO:0000313" key="5">
    <source>
        <dbReference type="Proteomes" id="UP000478208"/>
    </source>
</evidence>